<sequence length="410" mass="45989">MIEVKELSFYVQGSRMSHSVLRCCYSRCQSRYKFLYSQSTVVSFSSTAVTTTSNRNETPSSRPAPPPIRVAITESAGRGVFATRRIGAGDTIHTAKPIASHPSLSAIDTVCYFCLKRMKTFTGSEPQGVSFCCEKCEKSSKVFYDVEKKADWLAFDDYCRLNTQPIITLQPLKLSKYQDISDWTGFLVTNVIEEKNLETSADWCKVVGLDRVRALEKEVMGRTEGMKYPLLVKRLACMVISGGAQADIIDILQPASLTPEMILKMEEGFRLLRSAFSKANIRDEHISFFTKDWYTAVLARIRINAFRIELAGGVYEDLLSLAAASVEAESAVGNAIYMLPSLYNHDCDPNTHIIWIEDAEAKLKALRDIEEGEELRICYIDASMSYDARQNILSRGFGFKCNCQRCLSGD</sequence>
<name>A0A1R3JK93_9ROSI</name>
<comment type="caution">
    <text evidence="2">The sequence shown here is derived from an EMBL/GenBank/DDBJ whole genome shotgun (WGS) entry which is preliminary data.</text>
</comment>
<reference evidence="3" key="1">
    <citation type="submission" date="2013-09" db="EMBL/GenBank/DDBJ databases">
        <title>Corchorus olitorius genome sequencing.</title>
        <authorList>
            <person name="Alam M."/>
            <person name="Haque M.S."/>
            <person name="Islam M.S."/>
            <person name="Emdad E.M."/>
            <person name="Islam M.M."/>
            <person name="Ahmed B."/>
            <person name="Halim A."/>
            <person name="Hossen Q.M.M."/>
            <person name="Hossain M.Z."/>
            <person name="Ahmed R."/>
            <person name="Khan M.M."/>
            <person name="Islam R."/>
            <person name="Rashid M.M."/>
            <person name="Khan S.A."/>
            <person name="Rahman M.S."/>
            <person name="Alam M."/>
            <person name="Yahiya A.S."/>
            <person name="Khan M.S."/>
            <person name="Azam M.S."/>
            <person name="Haque T."/>
            <person name="Lashkar M.Z.H."/>
            <person name="Akhand A.I."/>
            <person name="Morshed G."/>
            <person name="Roy S."/>
            <person name="Uddin K.S."/>
            <person name="Rabeya T."/>
            <person name="Hossain A.S."/>
            <person name="Chowdhury A."/>
            <person name="Snigdha A.R."/>
            <person name="Mortoza M.S."/>
            <person name="Matin S.A."/>
            <person name="Hoque S.M.E."/>
            <person name="Islam M.K."/>
            <person name="Roy D.K."/>
            <person name="Haider R."/>
            <person name="Moosa M.M."/>
            <person name="Elias S.M."/>
            <person name="Hasan A.M."/>
            <person name="Jahan S."/>
            <person name="Shafiuddin M."/>
            <person name="Mahmood N."/>
            <person name="Shommy N.S."/>
        </authorList>
    </citation>
    <scope>NUCLEOTIDE SEQUENCE [LARGE SCALE GENOMIC DNA]</scope>
    <source>
        <strain evidence="3">cv. O-4</strain>
    </source>
</reference>
<protein>
    <recommendedName>
        <fullName evidence="1">SET domain-containing protein</fullName>
    </recommendedName>
</protein>
<dbReference type="PROSITE" id="PS50280">
    <property type="entry name" value="SET"/>
    <property type="match status" value="1"/>
</dbReference>
<dbReference type="Pfam" id="PF00856">
    <property type="entry name" value="SET"/>
    <property type="match status" value="1"/>
</dbReference>
<evidence type="ECO:0000313" key="3">
    <source>
        <dbReference type="Proteomes" id="UP000187203"/>
    </source>
</evidence>
<dbReference type="Proteomes" id="UP000187203">
    <property type="component" value="Unassembled WGS sequence"/>
</dbReference>
<feature type="domain" description="SET" evidence="1">
    <location>
        <begin position="66"/>
        <end position="380"/>
    </location>
</feature>
<dbReference type="InterPro" id="IPR001214">
    <property type="entry name" value="SET_dom"/>
</dbReference>
<dbReference type="SUPFAM" id="SSF82199">
    <property type="entry name" value="SET domain"/>
    <property type="match status" value="1"/>
</dbReference>
<keyword evidence="3" id="KW-1185">Reference proteome</keyword>
<dbReference type="OrthoDB" id="438641at2759"/>
<dbReference type="Gene3D" id="2.170.270.10">
    <property type="entry name" value="SET domain"/>
    <property type="match status" value="1"/>
</dbReference>
<dbReference type="STRING" id="93759.A0A1R3JK93"/>
<evidence type="ECO:0000313" key="2">
    <source>
        <dbReference type="EMBL" id="OMO95228.1"/>
    </source>
</evidence>
<evidence type="ECO:0000259" key="1">
    <source>
        <dbReference type="PROSITE" id="PS50280"/>
    </source>
</evidence>
<dbReference type="EMBL" id="AWUE01015864">
    <property type="protein sequence ID" value="OMO95228.1"/>
    <property type="molecule type" value="Genomic_DNA"/>
</dbReference>
<dbReference type="AlphaFoldDB" id="A0A1R3JK93"/>
<organism evidence="2 3">
    <name type="scientific">Corchorus olitorius</name>
    <dbReference type="NCBI Taxonomy" id="93759"/>
    <lineage>
        <taxon>Eukaryota</taxon>
        <taxon>Viridiplantae</taxon>
        <taxon>Streptophyta</taxon>
        <taxon>Embryophyta</taxon>
        <taxon>Tracheophyta</taxon>
        <taxon>Spermatophyta</taxon>
        <taxon>Magnoliopsida</taxon>
        <taxon>eudicotyledons</taxon>
        <taxon>Gunneridae</taxon>
        <taxon>Pentapetalae</taxon>
        <taxon>rosids</taxon>
        <taxon>malvids</taxon>
        <taxon>Malvales</taxon>
        <taxon>Malvaceae</taxon>
        <taxon>Grewioideae</taxon>
        <taxon>Apeibeae</taxon>
        <taxon>Corchorus</taxon>
    </lineage>
</organism>
<dbReference type="GO" id="GO:0005634">
    <property type="term" value="C:nucleus"/>
    <property type="evidence" value="ECO:0007669"/>
    <property type="project" value="TreeGrafter"/>
</dbReference>
<dbReference type="PANTHER" id="PTHR12197">
    <property type="entry name" value="HISTONE-LYSINE N-METHYLTRANSFERASE SMYD"/>
    <property type="match status" value="1"/>
</dbReference>
<accession>A0A1R3JK93</accession>
<dbReference type="InterPro" id="IPR046341">
    <property type="entry name" value="SET_dom_sf"/>
</dbReference>
<dbReference type="CDD" id="cd20071">
    <property type="entry name" value="SET_SMYD"/>
    <property type="match status" value="1"/>
</dbReference>
<proteinExistence type="predicted"/>
<dbReference type="InterPro" id="IPR050869">
    <property type="entry name" value="H3K4_H4K5_MeTrfase"/>
</dbReference>
<gene>
    <name evidence="2" type="ORF">COLO4_16026</name>
</gene>
<dbReference type="PANTHER" id="PTHR12197:SF298">
    <property type="entry name" value="HISTONE-LYSINE N-METHYLTRANSFERASE ATXR4"/>
    <property type="match status" value="1"/>
</dbReference>